<accession>A0A3P3W3M5</accession>
<evidence type="ECO:0008006" key="3">
    <source>
        <dbReference type="Google" id="ProtNLM"/>
    </source>
</evidence>
<comment type="caution">
    <text evidence="1">The sequence shown here is derived from an EMBL/GenBank/DDBJ whole genome shotgun (WGS) entry which is preliminary data.</text>
</comment>
<dbReference type="RefSeq" id="WP_125014295.1">
    <property type="nucleotide sequence ID" value="NZ_RQVR01000037.1"/>
</dbReference>
<sequence length="217" mass="25882">MKTTLTITLFLFFQVNLNYNLDYSFDYRLKYECRNSEKDSIQLVNYYINSEKNNFYADIREKTNNTQQLYFRDQDILTCHANITDDVKNPGTLRFPDSLTRNFSNIYEYKAKNYEIKNCKDTLVSGKNYAKVIFEFKDVKKAKRKKIGKEIYIIDTSKKMKPLLTNPTSLNIWRINKNMPDGLIVEKHIYNYKGEIYWSEKLIEIATVNFNLSIERN</sequence>
<dbReference type="OrthoDB" id="1430565at2"/>
<proteinExistence type="predicted"/>
<dbReference type="EMBL" id="RQVR01000037">
    <property type="protein sequence ID" value="RRJ87433.1"/>
    <property type="molecule type" value="Genomic_DNA"/>
</dbReference>
<gene>
    <name evidence="1" type="ORF">EG849_15330</name>
</gene>
<evidence type="ECO:0000313" key="2">
    <source>
        <dbReference type="Proteomes" id="UP000271937"/>
    </source>
</evidence>
<reference evidence="1 2" key="1">
    <citation type="submission" date="2018-11" db="EMBL/GenBank/DDBJ databases">
        <title>Flavobacterium sp. nov., YIM 102600 draft genome.</title>
        <authorList>
            <person name="Li G."/>
            <person name="Jiang Y."/>
        </authorList>
    </citation>
    <scope>NUCLEOTIDE SEQUENCE [LARGE SCALE GENOMIC DNA]</scope>
    <source>
        <strain evidence="1 2">YIM 102600</strain>
    </source>
</reference>
<protein>
    <recommendedName>
        <fullName evidence="3">GLPGLI family protein</fullName>
    </recommendedName>
</protein>
<organism evidence="1 2">
    <name type="scientific">Flavobacterium macacae</name>
    <dbReference type="NCBI Taxonomy" id="2488993"/>
    <lineage>
        <taxon>Bacteria</taxon>
        <taxon>Pseudomonadati</taxon>
        <taxon>Bacteroidota</taxon>
        <taxon>Flavobacteriia</taxon>
        <taxon>Flavobacteriales</taxon>
        <taxon>Flavobacteriaceae</taxon>
        <taxon>Flavobacterium</taxon>
    </lineage>
</organism>
<dbReference type="AlphaFoldDB" id="A0A3P3W3M5"/>
<name>A0A3P3W3M5_9FLAO</name>
<dbReference type="Proteomes" id="UP000271937">
    <property type="component" value="Unassembled WGS sequence"/>
</dbReference>
<evidence type="ECO:0000313" key="1">
    <source>
        <dbReference type="EMBL" id="RRJ87433.1"/>
    </source>
</evidence>
<keyword evidence="2" id="KW-1185">Reference proteome</keyword>